<reference evidence="1" key="1">
    <citation type="submission" date="2022-04" db="EMBL/GenBank/DDBJ databases">
        <title>Jade perch genome.</title>
        <authorList>
            <person name="Chao B."/>
        </authorList>
    </citation>
    <scope>NUCLEOTIDE SEQUENCE</scope>
    <source>
        <strain evidence="1">CB-2022</strain>
    </source>
</reference>
<dbReference type="EMBL" id="CM041546">
    <property type="protein sequence ID" value="KAI3360633.1"/>
    <property type="molecule type" value="Genomic_DNA"/>
</dbReference>
<proteinExistence type="predicted"/>
<evidence type="ECO:0000313" key="2">
    <source>
        <dbReference type="Proteomes" id="UP000831701"/>
    </source>
</evidence>
<keyword evidence="2" id="KW-1185">Reference proteome</keyword>
<protein>
    <submittedName>
        <fullName evidence="1">Uncharacterized protein</fullName>
    </submittedName>
</protein>
<organism evidence="1 2">
    <name type="scientific">Scortum barcoo</name>
    <name type="common">barcoo grunter</name>
    <dbReference type="NCBI Taxonomy" id="214431"/>
    <lineage>
        <taxon>Eukaryota</taxon>
        <taxon>Metazoa</taxon>
        <taxon>Chordata</taxon>
        <taxon>Craniata</taxon>
        <taxon>Vertebrata</taxon>
        <taxon>Euteleostomi</taxon>
        <taxon>Actinopterygii</taxon>
        <taxon>Neopterygii</taxon>
        <taxon>Teleostei</taxon>
        <taxon>Neoteleostei</taxon>
        <taxon>Acanthomorphata</taxon>
        <taxon>Eupercaria</taxon>
        <taxon>Centrarchiformes</taxon>
        <taxon>Terapontoidei</taxon>
        <taxon>Terapontidae</taxon>
        <taxon>Scortum</taxon>
    </lineage>
</organism>
<dbReference type="Proteomes" id="UP000831701">
    <property type="component" value="Chromosome 16"/>
</dbReference>
<gene>
    <name evidence="1" type="ORF">L3Q82_002498</name>
</gene>
<accession>A0ACB8VYG6</accession>
<comment type="caution">
    <text evidence="1">The sequence shown here is derived from an EMBL/GenBank/DDBJ whole genome shotgun (WGS) entry which is preliminary data.</text>
</comment>
<evidence type="ECO:0000313" key="1">
    <source>
        <dbReference type="EMBL" id="KAI3360633.1"/>
    </source>
</evidence>
<sequence length="1621" mass="175699">MNPSAPSYPMASLYVGDLHPDVTEAMLYEKFSPAGPILSIRVCRDMITRRSLGYAYVNFQQPADAERALDTMNFDVIKGRPLRIMWSQRDPSLRKSGVGNIFIKNLDKSIDNKALYDTFSAFGNILSCKVVCDENGSKGYGFVHFETHEAAEQRAIEKMNGMLLNDRKVFVGRFKSRKEREAELGARAREFTNVYIKNFGEDMDDEKLKELFGKYGPALSIRVMTDESGKSKGFGFVSFERHEDAQKAVDDMNGKELNGRQVYVGRAQKKGERQNELKRKFEQMKQDRMTRYQGVNLYVKNLDDGLDDERLRKEFSPFGTITSAKVMMEGGRSKGFGFVCFSSPEEATKAVTEMNGRIVATKPLYVALAQRKEERQAHLTNQYMQRMATVRAVPNPVLNPYQPAPPSGYFMAAIPQAQNRAAYYSANQLAQLRPSPRWATQGVRPQHFQNMPNAMRPSAPRPQTFNTIRPTATNTTQVPRMMASQRMPTQALGQRPAGASAAAAPVRAMPQYKYAAGVRNPQQHMASQPQVTMQQPAVHVQGQEPLTASMLAAAPPQEQKQMLGERLFPLIQNMHPSLAGKITGMLLEIDNSELLHMLESPESLRSKVDEAVAVLQAHQAKEAAQKSTTPAGVPTRVERSCENLVKSLSSTLALIPTRFCCISFAAGDPHPSAKIRLLDVTTRLIRRSHHVLNTDGPSGALSPHPGPPSPSPIHHLTPSPSPIPLPDLPAHVRDRLPSAGSPLAHPSPPSGEMSLQKHQQLRGGSGGVMGSDRDLQSTASSISLPSVKKAPKKRRLSLASLFRRRGREPKSGRQRSREFQHSGPGGLGGVDGIASIESIHSEMCNDKNSAFFSVAGAGAASAAAAASTSSASGPSSSTSSSSSKVGGGVGAELLECPLCLLRHSRESFPDIMTCHHRSCIDCLRQYLRIEISESRVNISCPECSERFNPHDIRMILGDRALMDKYEEFMLRRWLVADPDCRWCPAPDCGYAVIAFGCASCPKITCGREGCGTEFCYHCKQLWHPNQTCDAARQQRAQSLRLRTVRSSSLSYSQESGAAADDIKPCPRCAAYIIKMNDGSCNHMTCAVCGCEFCWLCMKEISDLHYLSPSGCTFWGKKPWSRKKKILWQLGTLVGAPVGIALIAGIAIPAMIIGIPVYVGRKIHNRYEGKDISNHKRNLVIAGGVTLSVIVSPVVAAVTVGIGVPIMLAYVYGVVPISLCRSGGCGVSAGSGKGVRIEFDDENDMNVGSGAAATDTTSVADTRNNPSIGEGSVGGLTGSLSASGSHMDRLGAIRDNLSETASTMALAGASITGSLSGSAMVNYLNRDGNSMEVQVDIESKPGKLRHHSGSSSVDDGSHASRCGWTCPSNGCISSEGKGASTKWAKEASCSSSCSSGGKKSKGKLRKKGSGGTKINETREDMDAQLLEQRSTNSSEFDSPSLSGSLPSVADSHSSHFSEFSCSDLESMKTSCSHGSGGGDYHTRFATVSPLPEVENDRLETCPASSSSSQGQGAAITPHSPTSTTSSLGHGAELSPLCFITEENVNLVCPAELDSHSNARELLKETNNNHHQPQHPTQTQQQPKNSLVSFIEATESAQVNLYQELIYQSTDTTTPSRFKDWNN</sequence>
<name>A0ACB8VYG6_9TELE</name>